<dbReference type="Proteomes" id="UP001199319">
    <property type="component" value="Unassembled WGS sequence"/>
</dbReference>
<evidence type="ECO:0000313" key="4">
    <source>
        <dbReference type="Proteomes" id="UP001199319"/>
    </source>
</evidence>
<dbReference type="AlphaFoldDB" id="A0AAE3AHP1"/>
<dbReference type="InterPro" id="IPR014710">
    <property type="entry name" value="RmlC-like_jellyroll"/>
</dbReference>
<evidence type="ECO:0000259" key="2">
    <source>
        <dbReference type="Pfam" id="PF07883"/>
    </source>
</evidence>
<dbReference type="GO" id="GO:0046872">
    <property type="term" value="F:metal ion binding"/>
    <property type="evidence" value="ECO:0007669"/>
    <property type="project" value="UniProtKB-KW"/>
</dbReference>
<proteinExistence type="predicted"/>
<accession>A0AAE3AHP1</accession>
<comment type="caution">
    <text evidence="3">The sequence shown here is derived from an EMBL/GenBank/DDBJ whole genome shotgun (WGS) entry which is preliminary data.</text>
</comment>
<keyword evidence="1" id="KW-0479">Metal-binding</keyword>
<dbReference type="SUPFAM" id="SSF51182">
    <property type="entry name" value="RmlC-like cupins"/>
    <property type="match status" value="1"/>
</dbReference>
<dbReference type="PANTHER" id="PTHR35848:SF6">
    <property type="entry name" value="CUPIN TYPE-2 DOMAIN-CONTAINING PROTEIN"/>
    <property type="match status" value="1"/>
</dbReference>
<dbReference type="PANTHER" id="PTHR35848">
    <property type="entry name" value="OXALATE-BINDING PROTEIN"/>
    <property type="match status" value="1"/>
</dbReference>
<feature type="domain" description="Cupin type-2" evidence="2">
    <location>
        <begin position="38"/>
        <end position="105"/>
    </location>
</feature>
<dbReference type="Pfam" id="PF07883">
    <property type="entry name" value="Cupin_2"/>
    <property type="match status" value="1"/>
</dbReference>
<gene>
    <name evidence="3" type="ORF">LKD37_13310</name>
</gene>
<keyword evidence="4" id="KW-1185">Reference proteome</keyword>
<dbReference type="EMBL" id="JAJEPW010000050">
    <property type="protein sequence ID" value="MCC2130480.1"/>
    <property type="molecule type" value="Genomic_DNA"/>
</dbReference>
<evidence type="ECO:0000256" key="1">
    <source>
        <dbReference type="ARBA" id="ARBA00022723"/>
    </source>
</evidence>
<organism evidence="3 4">
    <name type="scientific">Brotocaccenecus cirricatena</name>
    <dbReference type="NCBI Taxonomy" id="3064195"/>
    <lineage>
        <taxon>Bacteria</taxon>
        <taxon>Bacillati</taxon>
        <taxon>Bacillota</taxon>
        <taxon>Clostridia</taxon>
        <taxon>Eubacteriales</taxon>
        <taxon>Oscillospiraceae</taxon>
        <taxon>Brotocaccenecus</taxon>
    </lineage>
</organism>
<dbReference type="InterPro" id="IPR051610">
    <property type="entry name" value="GPI/OXD"/>
</dbReference>
<protein>
    <submittedName>
        <fullName evidence="3">Cupin domain-containing protein</fullName>
    </submittedName>
</protein>
<sequence length="110" mass="11866">MTLDFDRMPSLVQPRFKGGQGEAETRIFQDDMGKILRLTLQPGSSIGLHTHEDSCEIMYFLSGTGVCLDDGAEVPVGPGLCHYCPRGHSHSVVNTGTEPLVILGIVPNAK</sequence>
<evidence type="ECO:0000313" key="3">
    <source>
        <dbReference type="EMBL" id="MCC2130480.1"/>
    </source>
</evidence>
<dbReference type="Gene3D" id="2.60.120.10">
    <property type="entry name" value="Jelly Rolls"/>
    <property type="match status" value="1"/>
</dbReference>
<dbReference type="InterPro" id="IPR013096">
    <property type="entry name" value="Cupin_2"/>
</dbReference>
<dbReference type="RefSeq" id="WP_302929649.1">
    <property type="nucleotide sequence ID" value="NZ_JAJEPW010000050.1"/>
</dbReference>
<name>A0AAE3AHP1_9FIRM</name>
<reference evidence="3" key="1">
    <citation type="submission" date="2021-10" db="EMBL/GenBank/DDBJ databases">
        <title>Anaerobic single-cell dispensing facilitates the cultivation of human gut bacteria.</title>
        <authorList>
            <person name="Afrizal A."/>
        </authorList>
    </citation>
    <scope>NUCLEOTIDE SEQUENCE</scope>
    <source>
        <strain evidence="3">CLA-AA-H272</strain>
    </source>
</reference>
<dbReference type="InterPro" id="IPR011051">
    <property type="entry name" value="RmlC_Cupin_sf"/>
</dbReference>